<name>A0A914EDB5_9BILA</name>
<keyword evidence="3" id="KW-1133">Transmembrane helix</keyword>
<comment type="subcellular location">
    <subcellularLocation>
        <location evidence="1">Membrane</location>
    </subcellularLocation>
</comment>
<organism evidence="6 7">
    <name type="scientific">Acrobeloides nanus</name>
    <dbReference type="NCBI Taxonomy" id="290746"/>
    <lineage>
        <taxon>Eukaryota</taxon>
        <taxon>Metazoa</taxon>
        <taxon>Ecdysozoa</taxon>
        <taxon>Nematoda</taxon>
        <taxon>Chromadorea</taxon>
        <taxon>Rhabditida</taxon>
        <taxon>Tylenchina</taxon>
        <taxon>Cephalobomorpha</taxon>
        <taxon>Cephaloboidea</taxon>
        <taxon>Cephalobidae</taxon>
        <taxon>Acrobeloides</taxon>
    </lineage>
</organism>
<evidence type="ECO:0000313" key="7">
    <source>
        <dbReference type="WBParaSite" id="ACRNAN_scaffold6979.g24891.t1"/>
    </source>
</evidence>
<protein>
    <submittedName>
        <fullName evidence="7">Receptor ligand binding region domain-containing protein</fullName>
    </submittedName>
</protein>
<dbReference type="Gene3D" id="3.40.50.2300">
    <property type="match status" value="1"/>
</dbReference>
<accession>A0A914EDB5</accession>
<dbReference type="AlphaFoldDB" id="A0A914EDB5"/>
<dbReference type="PANTHER" id="PTHR44755">
    <property type="entry name" value="NATRIURETIC PEPTIDE RECEPTOR 3-RELATED"/>
    <property type="match status" value="1"/>
</dbReference>
<keyword evidence="6" id="KW-1185">Reference proteome</keyword>
<dbReference type="GO" id="GO:0017046">
    <property type="term" value="F:peptide hormone binding"/>
    <property type="evidence" value="ECO:0007669"/>
    <property type="project" value="TreeGrafter"/>
</dbReference>
<evidence type="ECO:0000256" key="2">
    <source>
        <dbReference type="ARBA" id="ARBA00022692"/>
    </source>
</evidence>
<evidence type="ECO:0000256" key="1">
    <source>
        <dbReference type="ARBA" id="ARBA00004370"/>
    </source>
</evidence>
<dbReference type="GO" id="GO:0038023">
    <property type="term" value="F:signaling receptor activity"/>
    <property type="evidence" value="ECO:0007669"/>
    <property type="project" value="TreeGrafter"/>
</dbReference>
<dbReference type="GO" id="GO:0016020">
    <property type="term" value="C:membrane"/>
    <property type="evidence" value="ECO:0007669"/>
    <property type="project" value="UniProtKB-SubCell"/>
</dbReference>
<evidence type="ECO:0000259" key="5">
    <source>
        <dbReference type="Pfam" id="PF01094"/>
    </source>
</evidence>
<dbReference type="PANTHER" id="PTHR44755:SF8">
    <property type="entry name" value="RECEPTOR LIGAND BINDING REGION DOMAIN-CONTAINING PROTEIN"/>
    <property type="match status" value="1"/>
</dbReference>
<dbReference type="SUPFAM" id="SSF53822">
    <property type="entry name" value="Periplasmic binding protein-like I"/>
    <property type="match status" value="1"/>
</dbReference>
<reference evidence="7" key="1">
    <citation type="submission" date="2022-11" db="UniProtKB">
        <authorList>
            <consortium name="WormBaseParasite"/>
        </authorList>
    </citation>
    <scope>IDENTIFICATION</scope>
</reference>
<dbReference type="InterPro" id="IPR001828">
    <property type="entry name" value="ANF_lig-bd_rcpt"/>
</dbReference>
<evidence type="ECO:0000313" key="6">
    <source>
        <dbReference type="Proteomes" id="UP000887540"/>
    </source>
</evidence>
<dbReference type="InterPro" id="IPR052612">
    <property type="entry name" value="ANP_Clearance_Receptor"/>
</dbReference>
<feature type="domain" description="Receptor ligand binding region" evidence="5">
    <location>
        <begin position="21"/>
        <end position="122"/>
    </location>
</feature>
<dbReference type="Proteomes" id="UP000887540">
    <property type="component" value="Unplaced"/>
</dbReference>
<keyword evidence="4" id="KW-0472">Membrane</keyword>
<keyword evidence="2" id="KW-0812">Transmembrane</keyword>
<evidence type="ECO:0000256" key="4">
    <source>
        <dbReference type="ARBA" id="ARBA00023136"/>
    </source>
</evidence>
<dbReference type="InterPro" id="IPR028082">
    <property type="entry name" value="Peripla_BP_I"/>
</dbReference>
<sequence length="122" mass="13500">MPKAEAILDICRKELWKEGILSDDFDIEIMSSMGCGEAFEGVAVAADFFYQRNAQVFIGPYCNSELDAVAKMAAYWNVPIIGYMASNNIFADKNIYKTLARVSLRTTNSLALSVASLLNHYG</sequence>
<dbReference type="WBParaSite" id="ACRNAN_scaffold6979.g24891.t1">
    <property type="protein sequence ID" value="ACRNAN_scaffold6979.g24891.t1"/>
    <property type="gene ID" value="ACRNAN_scaffold6979.g24891"/>
</dbReference>
<dbReference type="GO" id="GO:0007165">
    <property type="term" value="P:signal transduction"/>
    <property type="evidence" value="ECO:0007669"/>
    <property type="project" value="TreeGrafter"/>
</dbReference>
<dbReference type="Pfam" id="PF01094">
    <property type="entry name" value="ANF_receptor"/>
    <property type="match status" value="1"/>
</dbReference>
<proteinExistence type="predicted"/>
<evidence type="ECO:0000256" key="3">
    <source>
        <dbReference type="ARBA" id="ARBA00022989"/>
    </source>
</evidence>